<feature type="transmembrane region" description="Helical" evidence="9">
    <location>
        <begin position="777"/>
        <end position="798"/>
    </location>
</feature>
<dbReference type="Proteomes" id="UP000294854">
    <property type="component" value="Unassembled WGS sequence"/>
</dbReference>
<evidence type="ECO:0000256" key="9">
    <source>
        <dbReference type="SAM" id="Phobius"/>
    </source>
</evidence>
<evidence type="ECO:0000313" key="12">
    <source>
        <dbReference type="Proteomes" id="UP000294854"/>
    </source>
</evidence>
<keyword evidence="3 9" id="KW-0812">Transmembrane</keyword>
<dbReference type="SFLD" id="SFLDG00002">
    <property type="entry name" value="C1.7:_P-type_atpase_like"/>
    <property type="match status" value="1"/>
</dbReference>
<dbReference type="SUPFAM" id="SSF81665">
    <property type="entry name" value="Calcium ATPase, transmembrane domain M"/>
    <property type="match status" value="1"/>
</dbReference>
<dbReference type="InterPro" id="IPR023298">
    <property type="entry name" value="ATPase_P-typ_TM_dom_sf"/>
</dbReference>
<dbReference type="InterPro" id="IPR059000">
    <property type="entry name" value="ATPase_P-type_domA"/>
</dbReference>
<feature type="transmembrane region" description="Helical" evidence="9">
    <location>
        <begin position="84"/>
        <end position="103"/>
    </location>
</feature>
<dbReference type="PANTHER" id="PTHR43294">
    <property type="entry name" value="SODIUM/POTASSIUM-TRANSPORTING ATPASE SUBUNIT ALPHA"/>
    <property type="match status" value="1"/>
</dbReference>
<feature type="transmembrane region" description="Helical" evidence="9">
    <location>
        <begin position="741"/>
        <end position="765"/>
    </location>
</feature>
<dbReference type="InterPro" id="IPR023299">
    <property type="entry name" value="ATPase_P-typ_cyto_dom_N"/>
</dbReference>
<dbReference type="RefSeq" id="WP_010619682.1">
    <property type="nucleotide sequence ID" value="NZ_CP042371.1"/>
</dbReference>
<evidence type="ECO:0000256" key="1">
    <source>
        <dbReference type="ARBA" id="ARBA00004141"/>
    </source>
</evidence>
<proteinExistence type="inferred from homology"/>
<dbReference type="PANTHER" id="PTHR43294:SF20">
    <property type="entry name" value="P-TYPE ATPASE"/>
    <property type="match status" value="1"/>
</dbReference>
<keyword evidence="4" id="KW-0547">Nucleotide-binding</keyword>
<dbReference type="InterPro" id="IPR018303">
    <property type="entry name" value="ATPase_P-typ_P_site"/>
</dbReference>
<comment type="similarity">
    <text evidence="2">Belongs to the cation transport ATPase (P-type) (TC 3.A.3) family. Type IIA subfamily.</text>
</comment>
<dbReference type="InterPro" id="IPR008250">
    <property type="entry name" value="ATPase_P-typ_transduc_dom_A_sf"/>
</dbReference>
<dbReference type="Pfam" id="PF00690">
    <property type="entry name" value="Cation_ATPase_N"/>
    <property type="match status" value="1"/>
</dbReference>
<feature type="transmembrane region" description="Helical" evidence="9">
    <location>
        <begin position="248"/>
        <end position="270"/>
    </location>
</feature>
<feature type="transmembrane region" description="Helical" evidence="9">
    <location>
        <begin position="61"/>
        <end position="78"/>
    </location>
</feature>
<keyword evidence="7 9" id="KW-1133">Transmembrane helix</keyword>
<protein>
    <recommendedName>
        <fullName evidence="10">Cation-transporting P-type ATPase N-terminal domain-containing protein</fullName>
    </recommendedName>
</protein>
<dbReference type="SMART" id="SM00831">
    <property type="entry name" value="Cation_ATPase_N"/>
    <property type="match status" value="1"/>
</dbReference>
<dbReference type="GO" id="GO:0006883">
    <property type="term" value="P:intracellular sodium ion homeostasis"/>
    <property type="evidence" value="ECO:0007669"/>
    <property type="project" value="TreeGrafter"/>
</dbReference>
<feature type="transmembrane region" description="Helical" evidence="9">
    <location>
        <begin position="848"/>
        <end position="866"/>
    </location>
</feature>
<dbReference type="PRINTS" id="PR00119">
    <property type="entry name" value="CATATPASE"/>
</dbReference>
<dbReference type="Gene3D" id="3.40.50.1000">
    <property type="entry name" value="HAD superfamily/HAD-like"/>
    <property type="match status" value="1"/>
</dbReference>
<dbReference type="GO" id="GO:0005524">
    <property type="term" value="F:ATP binding"/>
    <property type="evidence" value="ECO:0007669"/>
    <property type="project" value="UniProtKB-KW"/>
</dbReference>
<evidence type="ECO:0000256" key="8">
    <source>
        <dbReference type="ARBA" id="ARBA00023136"/>
    </source>
</evidence>
<dbReference type="InterPro" id="IPR050510">
    <property type="entry name" value="Cation_transp_ATPase_P-type"/>
</dbReference>
<dbReference type="Gene3D" id="3.40.1110.10">
    <property type="entry name" value="Calcium-transporting ATPase, cytoplasmic domain N"/>
    <property type="match status" value="1"/>
</dbReference>
<dbReference type="GO" id="GO:0030007">
    <property type="term" value="P:intracellular potassium ion homeostasis"/>
    <property type="evidence" value="ECO:0007669"/>
    <property type="project" value="TreeGrafter"/>
</dbReference>
<feature type="domain" description="Cation-transporting P-type ATPase N-terminal" evidence="10">
    <location>
        <begin position="4"/>
        <end position="78"/>
    </location>
</feature>
<dbReference type="InterPro" id="IPR044492">
    <property type="entry name" value="P_typ_ATPase_HD_dom"/>
</dbReference>
<evidence type="ECO:0000256" key="6">
    <source>
        <dbReference type="ARBA" id="ARBA00022967"/>
    </source>
</evidence>
<evidence type="ECO:0000256" key="2">
    <source>
        <dbReference type="ARBA" id="ARBA00005675"/>
    </source>
</evidence>
<dbReference type="Gene3D" id="2.70.150.10">
    <property type="entry name" value="Calcium-transporting ATPase, cytoplasmic transduction domain A"/>
    <property type="match status" value="1"/>
</dbReference>
<comment type="subcellular location">
    <subcellularLocation>
        <location evidence="1">Membrane</location>
        <topology evidence="1">Multi-pass membrane protein</topology>
    </subcellularLocation>
</comment>
<evidence type="ECO:0000256" key="3">
    <source>
        <dbReference type="ARBA" id="ARBA00022692"/>
    </source>
</evidence>
<dbReference type="SUPFAM" id="SSF56784">
    <property type="entry name" value="HAD-like"/>
    <property type="match status" value="1"/>
</dbReference>
<evidence type="ECO:0000313" key="11">
    <source>
        <dbReference type="EMBL" id="TDG78284.1"/>
    </source>
</evidence>
<keyword evidence="8 9" id="KW-0472">Membrane</keyword>
<dbReference type="SFLD" id="SFLDF00027">
    <property type="entry name" value="p-type_atpase"/>
    <property type="match status" value="1"/>
</dbReference>
<dbReference type="NCBIfam" id="TIGR01494">
    <property type="entry name" value="ATPase_P-type"/>
    <property type="match status" value="2"/>
</dbReference>
<dbReference type="EMBL" id="PUFO01000044">
    <property type="protein sequence ID" value="TDG78284.1"/>
    <property type="molecule type" value="Genomic_DNA"/>
</dbReference>
<gene>
    <name evidence="11" type="ORF">C5L31_001470</name>
</gene>
<dbReference type="SUPFAM" id="SSF81653">
    <property type="entry name" value="Calcium ATPase, transduction domain A"/>
    <property type="match status" value="1"/>
</dbReference>
<evidence type="ECO:0000256" key="7">
    <source>
        <dbReference type="ARBA" id="ARBA00022989"/>
    </source>
</evidence>
<comment type="caution">
    <text evidence="11">The sequence shown here is derived from an EMBL/GenBank/DDBJ whole genome shotgun (WGS) entry which is preliminary data.</text>
</comment>
<dbReference type="AlphaFoldDB" id="A0A4R5NPB3"/>
<dbReference type="InterPro" id="IPR001757">
    <property type="entry name" value="P_typ_ATPase"/>
</dbReference>
<dbReference type="SFLD" id="SFLDS00003">
    <property type="entry name" value="Haloacid_Dehalogenase"/>
    <property type="match status" value="1"/>
</dbReference>
<keyword evidence="12" id="KW-1185">Reference proteome</keyword>
<accession>A0A4R5NPB3</accession>
<evidence type="ECO:0000256" key="5">
    <source>
        <dbReference type="ARBA" id="ARBA00022840"/>
    </source>
</evidence>
<dbReference type="InterPro" id="IPR023214">
    <property type="entry name" value="HAD_sf"/>
</dbReference>
<dbReference type="Pfam" id="PF00689">
    <property type="entry name" value="Cation_ATPase_C"/>
    <property type="match status" value="1"/>
</dbReference>
<name>A0A4R5NPB3_9LACO</name>
<reference evidence="11 12" key="1">
    <citation type="journal article" date="2019" name="Appl. Microbiol. Biotechnol.">
        <title>Uncovering carbohydrate metabolism through a genotype-phenotype association study of 56 lactic acid bacteria genomes.</title>
        <authorList>
            <person name="Buron-Moles G."/>
            <person name="Chailyan A."/>
            <person name="Dolejs I."/>
            <person name="Forster J."/>
            <person name="Miks M.H."/>
        </authorList>
    </citation>
    <scope>NUCLEOTIDE SEQUENCE [LARGE SCALE GENOMIC DNA]</scope>
    <source>
        <strain evidence="11 12">ATCC 49373</strain>
    </source>
</reference>
<dbReference type="PRINTS" id="PR00120">
    <property type="entry name" value="HATPASE"/>
</dbReference>
<dbReference type="InterPro" id="IPR036412">
    <property type="entry name" value="HAD-like_sf"/>
</dbReference>
<feature type="transmembrane region" description="Helical" evidence="9">
    <location>
        <begin position="276"/>
        <end position="303"/>
    </location>
</feature>
<feature type="transmembrane region" description="Helical" evidence="9">
    <location>
        <begin position="673"/>
        <end position="694"/>
    </location>
</feature>
<dbReference type="GO" id="GO:1990573">
    <property type="term" value="P:potassium ion import across plasma membrane"/>
    <property type="evidence" value="ECO:0007669"/>
    <property type="project" value="TreeGrafter"/>
</dbReference>
<dbReference type="Pfam" id="PF00122">
    <property type="entry name" value="E1-E2_ATPase"/>
    <property type="match status" value="1"/>
</dbReference>
<organism evidence="11 12">
    <name type="scientific">Secundilactobacillus malefermentans</name>
    <dbReference type="NCBI Taxonomy" id="176292"/>
    <lineage>
        <taxon>Bacteria</taxon>
        <taxon>Bacillati</taxon>
        <taxon>Bacillota</taxon>
        <taxon>Bacilli</taxon>
        <taxon>Lactobacillales</taxon>
        <taxon>Lactobacillaceae</taxon>
        <taxon>Secundilactobacillus</taxon>
    </lineage>
</organism>
<dbReference type="Gene3D" id="1.20.1110.10">
    <property type="entry name" value="Calcium-transporting ATPase, transmembrane domain"/>
    <property type="match status" value="1"/>
</dbReference>
<evidence type="ECO:0000256" key="4">
    <source>
        <dbReference type="ARBA" id="ARBA00022741"/>
    </source>
</evidence>
<feature type="transmembrane region" description="Helical" evidence="9">
    <location>
        <begin position="700"/>
        <end position="720"/>
    </location>
</feature>
<dbReference type="GO" id="GO:1902600">
    <property type="term" value="P:proton transmembrane transport"/>
    <property type="evidence" value="ECO:0007669"/>
    <property type="project" value="TreeGrafter"/>
</dbReference>
<dbReference type="GO" id="GO:0016887">
    <property type="term" value="F:ATP hydrolysis activity"/>
    <property type="evidence" value="ECO:0007669"/>
    <property type="project" value="InterPro"/>
</dbReference>
<dbReference type="InterPro" id="IPR004014">
    <property type="entry name" value="ATPase_P-typ_cation-transptr_N"/>
</dbReference>
<sequence>MKMTNTQLPIEEIVQNYSTNQTSGLNDAEVVRRQEENGKNVLTEAKKPNIFQQIGRHISDIASLVLLFAVVLSIYLALTTDSGWTKPIVIGSILVLNVMIGMYQEHSAEQALSALKKLSVHEVQVLRNGQKIMLDATELVVGDVILLEPGSQVPADARLITASNLSIDEAILTGESLPVDKISEPLREEPEEIGDYQNIVFSGTAVTQGNATAVVTEIGMQTELGSIAGMLNQTKVKQTPLQNRLNRLVSSLSGVAIAGGIIIFLLGMFLHGDPLASSLMIGVSLAVAAVPETLPIIVTISLAHGVKKMAKRNAIMRRVSAVETIGNVNVIASDKTGTLTQNKMTITKLWVNEGGLTAVNEVDVLDDHQAKLLKMFGLATNAQITKDENDLALEIGDSTELAIVRLLHKFGMSRNSLENDSPRLAEDPFDSTKKTMATLQKLPNNKSLLIVKGAFDRLPINRDTAEYAEALKNHDAFGREALRVLAVGYKVFDGVPTESIENLQDEVDLLGLVGMIDPPREEVIAAISEAHGAGIKTVMITGDHLETAKAIAKKIGILNAGDSVLTGTELRKLSDEQLMDQIEGTTVFARVSPEDKIRIVTAWQEQGAVVAMTGDGVNDAPALKAANVGIAMGITGTEVSKGAADMVLTDDNFATIVAAVSEGRTVYQNILKAVEFLIGVNFAQLFLMIFSVAIGWGAPLIAEQLLLINVLADGIPGFYLSREPGEKSVMKQKPITQLTSIFANGLGTRVAIRAVTFTILTLSIYAFGRFGMSNGGAAIGMTMLFLVLALGSMIDIYAIKTRESLRVASFKSNPTLNMGMTIAVVLVLAVAILPPLQNLFELVSLPPMAWLIVVVTMFIPTIVLEINKRLQNRNRVDNEYQAITED</sequence>
<dbReference type="GO" id="GO:0005886">
    <property type="term" value="C:plasma membrane"/>
    <property type="evidence" value="ECO:0007669"/>
    <property type="project" value="TreeGrafter"/>
</dbReference>
<feature type="transmembrane region" description="Helical" evidence="9">
    <location>
        <begin position="818"/>
        <end position="836"/>
    </location>
</feature>
<dbReference type="GO" id="GO:0036376">
    <property type="term" value="P:sodium ion export across plasma membrane"/>
    <property type="evidence" value="ECO:0007669"/>
    <property type="project" value="TreeGrafter"/>
</dbReference>
<dbReference type="STRING" id="1122149.FD44_GL000113"/>
<keyword evidence="5" id="KW-0067">ATP-binding</keyword>
<dbReference type="Pfam" id="PF13246">
    <property type="entry name" value="Cation_ATPase"/>
    <property type="match status" value="1"/>
</dbReference>
<keyword evidence="6" id="KW-1278">Translocase</keyword>
<dbReference type="PROSITE" id="PS00154">
    <property type="entry name" value="ATPASE_E1_E2"/>
    <property type="match status" value="1"/>
</dbReference>
<dbReference type="FunFam" id="3.40.50.1000:FF:000028">
    <property type="entry name" value="Calcium-transporting P-type ATPase, putative"/>
    <property type="match status" value="1"/>
</dbReference>
<dbReference type="GO" id="GO:0005391">
    <property type="term" value="F:P-type sodium:potassium-exchanging transporter activity"/>
    <property type="evidence" value="ECO:0007669"/>
    <property type="project" value="TreeGrafter"/>
</dbReference>
<dbReference type="InterPro" id="IPR006068">
    <property type="entry name" value="ATPase_P-typ_cation-transptr_C"/>
</dbReference>
<dbReference type="SUPFAM" id="SSF81660">
    <property type="entry name" value="Metal cation-transporting ATPase, ATP-binding domain N"/>
    <property type="match status" value="1"/>
</dbReference>
<evidence type="ECO:0000259" key="10">
    <source>
        <dbReference type="SMART" id="SM00831"/>
    </source>
</evidence>